<accession>A0ABS6JPT7</accession>
<evidence type="ECO:0000313" key="3">
    <source>
        <dbReference type="Proteomes" id="UP000790580"/>
    </source>
</evidence>
<feature type="transmembrane region" description="Helical" evidence="1">
    <location>
        <begin position="44"/>
        <end position="60"/>
    </location>
</feature>
<comment type="caution">
    <text evidence="2">The sequence shown here is derived from an EMBL/GenBank/DDBJ whole genome shotgun (WGS) entry which is preliminary data.</text>
</comment>
<dbReference type="EMBL" id="JAHQCR010000015">
    <property type="protein sequence ID" value="MBU9720277.1"/>
    <property type="molecule type" value="Genomic_DNA"/>
</dbReference>
<reference evidence="2 3" key="1">
    <citation type="submission" date="2021-06" db="EMBL/GenBank/DDBJ databases">
        <title>Bacillus sp. RD4P76, an endophyte from a halophyte.</title>
        <authorList>
            <person name="Sun J.-Q."/>
        </authorList>
    </citation>
    <scope>NUCLEOTIDE SEQUENCE [LARGE SCALE GENOMIC DNA]</scope>
    <source>
        <strain evidence="2 3">JCM 17098</strain>
    </source>
</reference>
<evidence type="ECO:0008006" key="4">
    <source>
        <dbReference type="Google" id="ProtNLM"/>
    </source>
</evidence>
<gene>
    <name evidence="2" type="ORF">KS407_02340</name>
</gene>
<dbReference type="Proteomes" id="UP000790580">
    <property type="component" value="Unassembled WGS sequence"/>
</dbReference>
<dbReference type="InterPro" id="IPR026369">
    <property type="entry name" value="CxxC_20_CxxC"/>
</dbReference>
<dbReference type="NCBIfam" id="TIGR04104">
    <property type="entry name" value="cxxc_20_cxxc"/>
    <property type="match status" value="1"/>
</dbReference>
<keyword evidence="1" id="KW-0812">Transmembrane</keyword>
<keyword evidence="3" id="KW-1185">Reference proteome</keyword>
<evidence type="ECO:0000256" key="1">
    <source>
        <dbReference type="SAM" id="Phobius"/>
    </source>
</evidence>
<dbReference type="RefSeq" id="WP_088073897.1">
    <property type="nucleotide sequence ID" value="NZ_JAHQCR010000015.1"/>
</dbReference>
<proteinExistence type="predicted"/>
<keyword evidence="1" id="KW-0472">Membrane</keyword>
<protein>
    <recommendedName>
        <fullName evidence="4">Cxxc_20_cxxc protein</fullName>
    </recommendedName>
</protein>
<sequence>MKQCKNCSTGFNYIDMLKSVWFKNKNAQCSNCAYSYTITVDSKFITTALIIVPAALFMAISTMGSFLLKASFGLIIAIIASLFAPILSNFEEE</sequence>
<evidence type="ECO:0000313" key="2">
    <source>
        <dbReference type="EMBL" id="MBU9720277.1"/>
    </source>
</evidence>
<keyword evidence="1" id="KW-1133">Transmembrane helix</keyword>
<name>A0ABS6JPT7_9BACI</name>
<organism evidence="2 3">
    <name type="scientific">Evansella alkalicola</name>
    <dbReference type="NCBI Taxonomy" id="745819"/>
    <lineage>
        <taxon>Bacteria</taxon>
        <taxon>Bacillati</taxon>
        <taxon>Bacillota</taxon>
        <taxon>Bacilli</taxon>
        <taxon>Bacillales</taxon>
        <taxon>Bacillaceae</taxon>
        <taxon>Evansella</taxon>
    </lineage>
</organism>
<feature type="transmembrane region" description="Helical" evidence="1">
    <location>
        <begin position="67"/>
        <end position="87"/>
    </location>
</feature>